<dbReference type="EMBL" id="KK107231">
    <property type="protein sequence ID" value="EZA54989.1"/>
    <property type="molecule type" value="Genomic_DNA"/>
</dbReference>
<gene>
    <name evidence="3" type="ORF">DMN91_009460</name>
    <name evidence="2" type="ORF">X777_04452</name>
</gene>
<dbReference type="STRING" id="2015173.A0A026WIR1"/>
<dbReference type="EMBL" id="QOIP01000009">
    <property type="protein sequence ID" value="RLU19102.1"/>
    <property type="molecule type" value="Genomic_DNA"/>
</dbReference>
<dbReference type="AlphaFoldDB" id="A0A026WIR1"/>
<feature type="signal peptide" evidence="1">
    <location>
        <begin position="1"/>
        <end position="21"/>
    </location>
</feature>
<evidence type="ECO:0000313" key="2">
    <source>
        <dbReference type="EMBL" id="EZA54989.1"/>
    </source>
</evidence>
<accession>A0A026WIR1</accession>
<name>A0A026WIR1_OOCBI</name>
<keyword evidence="4" id="KW-1185">Reference proteome</keyword>
<evidence type="ECO:0000313" key="4">
    <source>
        <dbReference type="Proteomes" id="UP000053097"/>
    </source>
</evidence>
<proteinExistence type="predicted"/>
<dbReference type="OMA" id="MTKSWPQ"/>
<organism evidence="2 4">
    <name type="scientific">Ooceraea biroi</name>
    <name type="common">Clonal raider ant</name>
    <name type="synonym">Cerapachys biroi</name>
    <dbReference type="NCBI Taxonomy" id="2015173"/>
    <lineage>
        <taxon>Eukaryota</taxon>
        <taxon>Metazoa</taxon>
        <taxon>Ecdysozoa</taxon>
        <taxon>Arthropoda</taxon>
        <taxon>Hexapoda</taxon>
        <taxon>Insecta</taxon>
        <taxon>Pterygota</taxon>
        <taxon>Neoptera</taxon>
        <taxon>Endopterygota</taxon>
        <taxon>Hymenoptera</taxon>
        <taxon>Apocrita</taxon>
        <taxon>Aculeata</taxon>
        <taxon>Formicoidea</taxon>
        <taxon>Formicidae</taxon>
        <taxon>Dorylinae</taxon>
        <taxon>Ooceraea</taxon>
    </lineage>
</organism>
<reference evidence="2 4" key="1">
    <citation type="journal article" date="2014" name="Curr. Biol.">
        <title>The genome of the clonal raider ant Cerapachys biroi.</title>
        <authorList>
            <person name="Oxley P.R."/>
            <person name="Ji L."/>
            <person name="Fetter-Pruneda I."/>
            <person name="McKenzie S.K."/>
            <person name="Li C."/>
            <person name="Hu H."/>
            <person name="Zhang G."/>
            <person name="Kronauer D.J."/>
        </authorList>
    </citation>
    <scope>NUCLEOTIDE SEQUENCE [LARGE SCALE GENOMIC DNA]</scope>
</reference>
<keyword evidence="1" id="KW-0732">Signal</keyword>
<dbReference type="OrthoDB" id="7676095at2759"/>
<protein>
    <submittedName>
        <fullName evidence="2">Uncharacterized protein</fullName>
    </submittedName>
</protein>
<reference evidence="3" key="3">
    <citation type="submission" date="2018-07" db="EMBL/GenBank/DDBJ databases">
        <authorList>
            <person name="Mckenzie S.K."/>
            <person name="Kronauer D.J.C."/>
        </authorList>
    </citation>
    <scope>NUCLEOTIDE SEQUENCE</scope>
    <source>
        <strain evidence="3">Clonal line C1</strain>
    </source>
</reference>
<dbReference type="Proteomes" id="UP000279307">
    <property type="component" value="Chromosome 9"/>
</dbReference>
<evidence type="ECO:0000256" key="1">
    <source>
        <dbReference type="SAM" id="SignalP"/>
    </source>
</evidence>
<dbReference type="Proteomes" id="UP000053097">
    <property type="component" value="Unassembled WGS sequence"/>
</dbReference>
<feature type="chain" id="PRO_5035982488" evidence="1">
    <location>
        <begin position="22"/>
        <end position="405"/>
    </location>
</feature>
<evidence type="ECO:0000313" key="3">
    <source>
        <dbReference type="EMBL" id="RLU19102.1"/>
    </source>
</evidence>
<sequence>MRCLALCVLLLAISEPLLIHAKVVLVVPRQIRRSPATPWRPPPHKKSPYGSNDFHHPPYYGSALSTRYYTSKKPFRPLPYPHGGDDFDQGHESVNHVHIPYSKDVSHGISFGKGYIPYDNLKSSSLPFVQDRYAGTYARQPVGPDFTPTGFTSVGQEYAASATATQSYEGPHVDSFFSDMESATRSDSLKDTAGKYYAARSIEKDLTLRNQQALGASGAEREDPPSAKGTEVFLPKDAPPAAYGHVTGTSGAVILPAGIPPATIAGNKEGIVLRDTVSLDEYQRKLEELTKTWPSVLSAGTNGAASFVASAPIHQPLQAVGRFPTGGLVGTGFAGGPTGGADWLAGLQAQSKQGYAVREDQGDPTTHDFRTMPIHTAASSYPQLPQFAGANTVVPARAFAPNFHG</sequence>
<reference evidence="3" key="2">
    <citation type="journal article" date="2018" name="Genome Res.">
        <title>The genomic architecture and molecular evolution of ant odorant receptors.</title>
        <authorList>
            <person name="McKenzie S.K."/>
            <person name="Kronauer D.J.C."/>
        </authorList>
    </citation>
    <scope>NUCLEOTIDE SEQUENCE [LARGE SCALE GENOMIC DNA]</scope>
    <source>
        <strain evidence="3">Clonal line C1</strain>
    </source>
</reference>